<dbReference type="EMBL" id="CATQJL010000316">
    <property type="protein sequence ID" value="CAJ0608376.1"/>
    <property type="molecule type" value="Genomic_DNA"/>
</dbReference>
<proteinExistence type="predicted"/>
<protein>
    <submittedName>
        <fullName evidence="1">Uncharacterized protein</fullName>
    </submittedName>
</protein>
<keyword evidence="2" id="KW-1185">Reference proteome</keyword>
<evidence type="ECO:0000313" key="2">
    <source>
        <dbReference type="Proteomes" id="UP001176961"/>
    </source>
</evidence>
<sequence length="236" mass="25957">MLLCYRVKIEFWSYEITILVADAGGNHTLPESSIVLNAMLRTMAALYIDASSRSLKFSYAQDKTPDGCALLCDNDAVRQEYFELRSQLKPGKTSRREPNLLRRKTTGQSHFYMLGRATKAVEMTRGGREGNNAFLNFESQTEWESGKDLVMNGMSYKDLVKVSKEPNVSSAVNLDVNFIDGMVVVAARMGSLDVASAFAEGPASSNGHERSKKLALGCFSSILQVVGKMASDLRGC</sequence>
<evidence type="ECO:0000313" key="1">
    <source>
        <dbReference type="EMBL" id="CAJ0608376.1"/>
    </source>
</evidence>
<dbReference type="AlphaFoldDB" id="A0AA36MDJ4"/>
<dbReference type="Proteomes" id="UP001176961">
    <property type="component" value="Unassembled WGS sequence"/>
</dbReference>
<name>A0AA36MDJ4_CYLNA</name>
<organism evidence="1 2">
    <name type="scientific">Cylicocyclus nassatus</name>
    <name type="common">Nematode worm</name>
    <dbReference type="NCBI Taxonomy" id="53992"/>
    <lineage>
        <taxon>Eukaryota</taxon>
        <taxon>Metazoa</taxon>
        <taxon>Ecdysozoa</taxon>
        <taxon>Nematoda</taxon>
        <taxon>Chromadorea</taxon>
        <taxon>Rhabditida</taxon>
        <taxon>Rhabditina</taxon>
        <taxon>Rhabditomorpha</taxon>
        <taxon>Strongyloidea</taxon>
        <taxon>Strongylidae</taxon>
        <taxon>Cylicocyclus</taxon>
    </lineage>
</organism>
<comment type="caution">
    <text evidence="1">The sequence shown here is derived from an EMBL/GenBank/DDBJ whole genome shotgun (WGS) entry which is preliminary data.</text>
</comment>
<reference evidence="1" key="1">
    <citation type="submission" date="2023-07" db="EMBL/GenBank/DDBJ databases">
        <authorList>
            <consortium name="CYATHOMIX"/>
        </authorList>
    </citation>
    <scope>NUCLEOTIDE SEQUENCE</scope>
    <source>
        <strain evidence="1">N/A</strain>
    </source>
</reference>
<accession>A0AA36MDJ4</accession>
<gene>
    <name evidence="1" type="ORF">CYNAS_LOCUS20359</name>
</gene>